<dbReference type="OrthoDB" id="5226087at2759"/>
<proteinExistence type="predicted"/>
<protein>
    <submittedName>
        <fullName evidence="2">Uncharacterized protein</fullName>
    </submittedName>
</protein>
<evidence type="ECO:0000313" key="2">
    <source>
        <dbReference type="EMBL" id="KAF4333325.1"/>
    </source>
</evidence>
<keyword evidence="3" id="KW-1185">Reference proteome</keyword>
<evidence type="ECO:0000256" key="1">
    <source>
        <dbReference type="SAM" id="MobiDB-lite"/>
    </source>
</evidence>
<reference evidence="2" key="2">
    <citation type="submission" date="2020-02" db="EMBL/GenBank/DDBJ databases">
        <title>Identification and distribution of gene clusters putatively required for synthesis of sphingolipid metabolism inhibitors in phylogenetically diverse species of the filamentous fungus Fusarium.</title>
        <authorList>
            <person name="Kim H.-S."/>
            <person name="Busman M."/>
            <person name="Brown D.W."/>
            <person name="Divon H."/>
            <person name="Uhlig S."/>
            <person name="Proctor R.H."/>
        </authorList>
    </citation>
    <scope>NUCLEOTIDE SEQUENCE</scope>
    <source>
        <strain evidence="2">NRRL 25174</strain>
    </source>
</reference>
<comment type="caution">
    <text evidence="2">The sequence shown here is derived from an EMBL/GenBank/DDBJ whole genome shotgun (WGS) entry which is preliminary data.</text>
</comment>
<evidence type="ECO:0000313" key="3">
    <source>
        <dbReference type="Proteomes" id="UP000730481"/>
    </source>
</evidence>
<gene>
    <name evidence="2" type="ORF">FBEOM_12864</name>
</gene>
<sequence length="945" mass="105153">MTELFRFVLARPAKKASDPIVVGPRFKDMTFDEIKIAFPRSIGAFHPLQLSYGAEIQKLNESLPEELSDHKNIQAVVDHAFGKKDVAHLVTLDEWRRDEDLLDLELVRIYVTGRDVESMGPVYSRMRQLYDLVRAHINAKPDVKIELRPLMLPMTAISPETITTIPKRENEAVQSLGFNEDDGARAARIANLATVLRVLNMTDTQAKLDMLGGVAEQFNLLRSWEILLPQGAQEIVRAAFPGTESVNMKTINDWAVQTLRSERITPPATFESGIFSMGTLNVRVSRPWILPGLGPIQQPGDEWTPKRVGPSLIQPTGIADLIVVREHIYRYDGGEIGSIQNVLESEKMLRETKRLDRAEVVDVSSQEQKSEEERDASSTERFSLARESSNIVKSDNSSKSGASLNAKYGPFVEVKTDISVASNQSSEAAEKVASQFSKDVTSRAASKVIQKTFKSTSISTIAQFEENFRHEFDNATDGGSGHNISGVYQWVNKVSQARRYNYGKRLLMDIIVPEPAAFLMDSITHSGPELQEPVKLTEVATDIDESNYAQIGARYQVVGIKPPPELFRSFSVAFKDPTPAGTPETEVYAIHNTSFSVDLKIPEGYLAYSATLTVNIVEGRRRPEHFLPGHVFNPRVAIGGLDIPVTLTGSPPATPPVWSFFPPPYIAGTVGFSMALDEFASLAGSVRVNCIRSPEMYKTWQLTTYDTIAQTYIRAKQEYDRATAEAEMGALGILSGQNPDDNATIIRNELKKACISMITSQNFNISNAINVDSNGIPEINNFAKAQVQGRYIQFVEQAFEWENLQFVLYPYYWARKETWRDRVAFSSADPDFSSFARAGAAKVTLPARIGFSTEVLYFLETGDTWMGGPVSALRTSPYYSLAEEIDAAEKQTGKEVAVGEPWFTVVPTSLVKLREDSVLPVWKPDKATGLWIERKPDDTTPDDVF</sequence>
<feature type="compositionally biased region" description="Polar residues" evidence="1">
    <location>
        <begin position="386"/>
        <end position="402"/>
    </location>
</feature>
<organism evidence="2 3">
    <name type="scientific">Fusarium beomiforme</name>
    <dbReference type="NCBI Taxonomy" id="44412"/>
    <lineage>
        <taxon>Eukaryota</taxon>
        <taxon>Fungi</taxon>
        <taxon>Dikarya</taxon>
        <taxon>Ascomycota</taxon>
        <taxon>Pezizomycotina</taxon>
        <taxon>Sordariomycetes</taxon>
        <taxon>Hypocreomycetidae</taxon>
        <taxon>Hypocreales</taxon>
        <taxon>Nectriaceae</taxon>
        <taxon>Fusarium</taxon>
        <taxon>Fusarium burgessii species complex</taxon>
    </lineage>
</organism>
<accession>A0A9P5DS38</accession>
<reference evidence="2" key="1">
    <citation type="journal article" date="2017" name="Mycologia">
        <title>Fusarium algeriense, sp. nov., a novel toxigenic crown rot pathogen of durum wheat from Algeria is nested in the Fusarium burgessii species complex.</title>
        <authorList>
            <person name="Laraba I."/>
            <person name="Keddad A."/>
            <person name="Boureghda H."/>
            <person name="Abdallah N."/>
            <person name="Vaughan M.M."/>
            <person name="Proctor R.H."/>
            <person name="Busman M."/>
            <person name="O'Donnell K."/>
        </authorList>
    </citation>
    <scope>NUCLEOTIDE SEQUENCE</scope>
    <source>
        <strain evidence="2">NRRL 25174</strain>
    </source>
</reference>
<dbReference type="EMBL" id="PVQB02000870">
    <property type="protein sequence ID" value="KAF4333325.1"/>
    <property type="molecule type" value="Genomic_DNA"/>
</dbReference>
<feature type="region of interest" description="Disordered" evidence="1">
    <location>
        <begin position="358"/>
        <end position="402"/>
    </location>
</feature>
<dbReference type="Proteomes" id="UP000730481">
    <property type="component" value="Unassembled WGS sequence"/>
</dbReference>
<feature type="compositionally biased region" description="Basic and acidic residues" evidence="1">
    <location>
        <begin position="368"/>
        <end position="378"/>
    </location>
</feature>
<dbReference type="AlphaFoldDB" id="A0A9P5DS38"/>
<name>A0A9P5DS38_9HYPO</name>